<proteinExistence type="inferred from homology"/>
<dbReference type="AlphaFoldDB" id="A0A835MQ31"/>
<dbReference type="EMBL" id="JADGMS010000010">
    <property type="protein sequence ID" value="KAF9674737.1"/>
    <property type="molecule type" value="Genomic_DNA"/>
</dbReference>
<feature type="transmembrane region" description="Helical" evidence="9">
    <location>
        <begin position="356"/>
        <end position="375"/>
    </location>
</feature>
<feature type="transmembrane region" description="Helical" evidence="9">
    <location>
        <begin position="252"/>
        <end position="272"/>
    </location>
</feature>
<gene>
    <name evidence="11" type="ORF">SADUNF_Sadunf10G0158000</name>
</gene>
<feature type="transmembrane region" description="Helical" evidence="9">
    <location>
        <begin position="174"/>
        <end position="193"/>
    </location>
</feature>
<organism evidence="11 12">
    <name type="scientific">Salix dunnii</name>
    <dbReference type="NCBI Taxonomy" id="1413687"/>
    <lineage>
        <taxon>Eukaryota</taxon>
        <taxon>Viridiplantae</taxon>
        <taxon>Streptophyta</taxon>
        <taxon>Embryophyta</taxon>
        <taxon>Tracheophyta</taxon>
        <taxon>Spermatophyta</taxon>
        <taxon>Magnoliopsida</taxon>
        <taxon>eudicotyledons</taxon>
        <taxon>Gunneridae</taxon>
        <taxon>Pentapetalae</taxon>
        <taxon>rosids</taxon>
        <taxon>fabids</taxon>
        <taxon>Malpighiales</taxon>
        <taxon>Salicaceae</taxon>
        <taxon>Saliceae</taxon>
        <taxon>Salix</taxon>
    </lineage>
</organism>
<dbReference type="PANTHER" id="PTHR10556">
    <property type="entry name" value="3-OXO-5-ALPHA-STEROID 4-DEHYDROGENASE"/>
    <property type="match status" value="1"/>
</dbReference>
<evidence type="ECO:0000256" key="9">
    <source>
        <dbReference type="SAM" id="Phobius"/>
    </source>
</evidence>
<sequence>MCFDLSASLKQCKEWVIVVDVVREGLREEQSGLFVAYRYGCRGHEIGGRMSWLRHGKGIVAAVSYPVTALTTILSNSQGLLFLSFGELGLSHLFSKMKVTVVSRSGREVIKGGLELSDSATVADLQKAIHKRSRFLILLLSFCEMIETLVLNNYRDLSTKSMNFDAFFEIFVPLLQFRFLELACCFLLLYGCVRTRKFYPSRQRLTLPLPSGSKERPVVLSYKKNLKDYCDGNSDSLTVVFKDLGPQVSYRTLFFCEYLGPLVLYPVFYYFPVYEFFGYKGERIIHPVQTYALYYWCFHYFKRIMETFFVHRFSHATSPLSNVFRNCAYYWTFGSLIAYYVNHPRYTPVNDLQMKIGFGFGLVCQLANFYCHILLRSLRRPGGNGGYQIPSGFLFNIVTCANYTTEIYQWLGFNVATQTVTGYIFLVVATSIMTNWALAKHRRLKKAYLGLLWQYDLIGISYSDDRALVQRKVECTFSSNSRRS</sequence>
<evidence type="ECO:0000256" key="3">
    <source>
        <dbReference type="ARBA" id="ARBA00022516"/>
    </source>
</evidence>
<dbReference type="InterPro" id="IPR001104">
    <property type="entry name" value="3-oxo-5_a-steroid_4-DH_C"/>
</dbReference>
<comment type="caution">
    <text evidence="11">The sequence shown here is derived from an EMBL/GenBank/DDBJ whole genome shotgun (WGS) entry which is preliminary data.</text>
</comment>
<keyword evidence="6" id="KW-0560">Oxidoreductase</keyword>
<feature type="transmembrane region" description="Helical" evidence="9">
    <location>
        <begin position="322"/>
        <end position="341"/>
    </location>
</feature>
<dbReference type="GO" id="GO:0042761">
    <property type="term" value="P:very long-chain fatty acid biosynthetic process"/>
    <property type="evidence" value="ECO:0007669"/>
    <property type="project" value="TreeGrafter"/>
</dbReference>
<accession>A0A835MQ31</accession>
<feature type="transmembrane region" description="Helical" evidence="9">
    <location>
        <begin position="135"/>
        <end position="154"/>
    </location>
</feature>
<dbReference type="GO" id="GO:0016020">
    <property type="term" value="C:membrane"/>
    <property type="evidence" value="ECO:0007669"/>
    <property type="project" value="UniProtKB-SubCell"/>
</dbReference>
<evidence type="ECO:0000256" key="1">
    <source>
        <dbReference type="ARBA" id="ARBA00004141"/>
    </source>
</evidence>
<comment type="similarity">
    <text evidence="2">Belongs to the steroid 5-alpha reductase family.</text>
</comment>
<keyword evidence="7" id="KW-0443">Lipid metabolism</keyword>
<keyword evidence="4 9" id="KW-0812">Transmembrane</keyword>
<evidence type="ECO:0000256" key="8">
    <source>
        <dbReference type="ARBA" id="ARBA00023136"/>
    </source>
</evidence>
<dbReference type="GO" id="GO:0016627">
    <property type="term" value="F:oxidoreductase activity, acting on the CH-CH group of donors"/>
    <property type="evidence" value="ECO:0007669"/>
    <property type="project" value="InterPro"/>
</dbReference>
<reference evidence="11 12" key="1">
    <citation type="submission" date="2020-10" db="EMBL/GenBank/DDBJ databases">
        <title>Plant Genome Project.</title>
        <authorList>
            <person name="Zhang R.-G."/>
        </authorList>
    </citation>
    <scope>NUCLEOTIDE SEQUENCE [LARGE SCALE GENOMIC DNA]</scope>
    <source>
        <strain evidence="11">FAFU-HL-1</strain>
        <tissue evidence="11">Leaf</tissue>
    </source>
</reference>
<evidence type="ECO:0000256" key="4">
    <source>
        <dbReference type="ARBA" id="ARBA00022692"/>
    </source>
</evidence>
<dbReference type="Proteomes" id="UP000657918">
    <property type="component" value="Unassembled WGS sequence"/>
</dbReference>
<keyword evidence="5 9" id="KW-1133">Transmembrane helix</keyword>
<evidence type="ECO:0000313" key="12">
    <source>
        <dbReference type="Proteomes" id="UP000657918"/>
    </source>
</evidence>
<evidence type="ECO:0000313" key="11">
    <source>
        <dbReference type="EMBL" id="KAF9674737.1"/>
    </source>
</evidence>
<keyword evidence="8 9" id="KW-0472">Membrane</keyword>
<dbReference type="OrthoDB" id="540503at2759"/>
<dbReference type="PANTHER" id="PTHR10556:SF28">
    <property type="entry name" value="VERY-LONG-CHAIN ENOYL-COA REDUCTASE"/>
    <property type="match status" value="1"/>
</dbReference>
<feature type="transmembrane region" description="Helical" evidence="9">
    <location>
        <begin position="420"/>
        <end position="439"/>
    </location>
</feature>
<name>A0A835MQ31_9ROSI</name>
<keyword evidence="3" id="KW-0444">Lipid biosynthesis</keyword>
<feature type="transmembrane region" description="Helical" evidence="9">
    <location>
        <begin position="284"/>
        <end position="301"/>
    </location>
</feature>
<evidence type="ECO:0000256" key="2">
    <source>
        <dbReference type="ARBA" id="ARBA00007742"/>
    </source>
</evidence>
<protein>
    <recommendedName>
        <fullName evidence="10">3-oxo-5-alpha-steroid 4-dehydrogenase C-terminal domain-containing protein</fullName>
    </recommendedName>
</protein>
<evidence type="ECO:0000256" key="6">
    <source>
        <dbReference type="ARBA" id="ARBA00023002"/>
    </source>
</evidence>
<evidence type="ECO:0000256" key="5">
    <source>
        <dbReference type="ARBA" id="ARBA00022989"/>
    </source>
</evidence>
<feature type="transmembrane region" description="Helical" evidence="9">
    <location>
        <begin position="387"/>
        <end position="408"/>
    </location>
</feature>
<evidence type="ECO:0000256" key="7">
    <source>
        <dbReference type="ARBA" id="ARBA00023098"/>
    </source>
</evidence>
<dbReference type="PROSITE" id="PS50244">
    <property type="entry name" value="S5A_REDUCTASE"/>
    <property type="match status" value="1"/>
</dbReference>
<dbReference type="InterPro" id="IPR039357">
    <property type="entry name" value="SRD5A/TECR"/>
</dbReference>
<dbReference type="Pfam" id="PF02544">
    <property type="entry name" value="Steroid_dh"/>
    <property type="match status" value="1"/>
</dbReference>
<evidence type="ECO:0000259" key="10">
    <source>
        <dbReference type="Pfam" id="PF02544"/>
    </source>
</evidence>
<keyword evidence="12" id="KW-1185">Reference proteome</keyword>
<comment type="subcellular location">
    <subcellularLocation>
        <location evidence="1">Membrane</location>
        <topology evidence="1">Multi-pass membrane protein</topology>
    </subcellularLocation>
</comment>
<feature type="domain" description="3-oxo-5-alpha-steroid 4-dehydrogenase C-terminal" evidence="10">
    <location>
        <begin position="317"/>
        <end position="448"/>
    </location>
</feature>